<keyword evidence="3" id="KW-1185">Reference proteome</keyword>
<dbReference type="KEGG" id="gtt:GUITHDRAFT_148348"/>
<reference evidence="2" key="3">
    <citation type="submission" date="2015-06" db="UniProtKB">
        <authorList>
            <consortium name="EnsemblProtists"/>
        </authorList>
    </citation>
    <scope>IDENTIFICATION</scope>
</reference>
<dbReference type="PaxDb" id="55529-EKX32831"/>
<gene>
    <name evidence="1" type="ORF">GUITHDRAFT_148348</name>
</gene>
<evidence type="ECO:0000313" key="3">
    <source>
        <dbReference type="Proteomes" id="UP000011087"/>
    </source>
</evidence>
<accession>L1I9B5</accession>
<organism evidence="1">
    <name type="scientific">Guillardia theta (strain CCMP2712)</name>
    <name type="common">Cryptophyte</name>
    <dbReference type="NCBI Taxonomy" id="905079"/>
    <lineage>
        <taxon>Eukaryota</taxon>
        <taxon>Cryptophyceae</taxon>
        <taxon>Pyrenomonadales</taxon>
        <taxon>Geminigeraceae</taxon>
        <taxon>Guillardia</taxon>
    </lineage>
</organism>
<evidence type="ECO:0000313" key="2">
    <source>
        <dbReference type="EnsemblProtists" id="EKX32831"/>
    </source>
</evidence>
<dbReference type="HOGENOM" id="CLU_1974751_0_0_1"/>
<reference evidence="1 3" key="1">
    <citation type="journal article" date="2012" name="Nature">
        <title>Algal genomes reveal evolutionary mosaicism and the fate of nucleomorphs.</title>
        <authorList>
            <consortium name="DOE Joint Genome Institute"/>
            <person name="Curtis B.A."/>
            <person name="Tanifuji G."/>
            <person name="Burki F."/>
            <person name="Gruber A."/>
            <person name="Irimia M."/>
            <person name="Maruyama S."/>
            <person name="Arias M.C."/>
            <person name="Ball S.G."/>
            <person name="Gile G.H."/>
            <person name="Hirakawa Y."/>
            <person name="Hopkins J.F."/>
            <person name="Kuo A."/>
            <person name="Rensing S.A."/>
            <person name="Schmutz J."/>
            <person name="Symeonidi A."/>
            <person name="Elias M."/>
            <person name="Eveleigh R.J."/>
            <person name="Herman E.K."/>
            <person name="Klute M.J."/>
            <person name="Nakayama T."/>
            <person name="Obornik M."/>
            <person name="Reyes-Prieto A."/>
            <person name="Armbrust E.V."/>
            <person name="Aves S.J."/>
            <person name="Beiko R.G."/>
            <person name="Coutinho P."/>
            <person name="Dacks J.B."/>
            <person name="Durnford D.G."/>
            <person name="Fast N.M."/>
            <person name="Green B.R."/>
            <person name="Grisdale C.J."/>
            <person name="Hempel F."/>
            <person name="Henrissat B."/>
            <person name="Hoppner M.P."/>
            <person name="Ishida K."/>
            <person name="Kim E."/>
            <person name="Koreny L."/>
            <person name="Kroth P.G."/>
            <person name="Liu Y."/>
            <person name="Malik S.B."/>
            <person name="Maier U.G."/>
            <person name="McRose D."/>
            <person name="Mock T."/>
            <person name="Neilson J.A."/>
            <person name="Onodera N.T."/>
            <person name="Poole A.M."/>
            <person name="Pritham E.J."/>
            <person name="Richards T.A."/>
            <person name="Rocap G."/>
            <person name="Roy S.W."/>
            <person name="Sarai C."/>
            <person name="Schaack S."/>
            <person name="Shirato S."/>
            <person name="Slamovits C.H."/>
            <person name="Spencer D.F."/>
            <person name="Suzuki S."/>
            <person name="Worden A.Z."/>
            <person name="Zauner S."/>
            <person name="Barry K."/>
            <person name="Bell C."/>
            <person name="Bharti A.K."/>
            <person name="Crow J.A."/>
            <person name="Grimwood J."/>
            <person name="Kramer R."/>
            <person name="Lindquist E."/>
            <person name="Lucas S."/>
            <person name="Salamov A."/>
            <person name="McFadden G.I."/>
            <person name="Lane C.E."/>
            <person name="Keeling P.J."/>
            <person name="Gray M.W."/>
            <person name="Grigoriev I.V."/>
            <person name="Archibald J.M."/>
        </authorList>
    </citation>
    <scope>NUCLEOTIDE SEQUENCE</scope>
    <source>
        <strain evidence="1 3">CCMP2712</strain>
    </source>
</reference>
<dbReference type="GeneID" id="17289562"/>
<dbReference type="AlphaFoldDB" id="L1I9B5"/>
<evidence type="ECO:0000313" key="1">
    <source>
        <dbReference type="EMBL" id="EKX32831.1"/>
    </source>
</evidence>
<sequence>MPLIHTIIIPHHHMLAGGHPPGEPTFDAAGYNSGSGIYQWKSGALGPGWTGQETRMVCKDADRWLRQQGWTKPGELSEWDPGCRGYDTSYNEWYNLDDSPSPFKSISKPVDPGSVDTWLSNVGGGIY</sequence>
<dbReference type="RefSeq" id="XP_005819811.1">
    <property type="nucleotide sequence ID" value="XM_005819754.1"/>
</dbReference>
<name>L1I9B5_GUITC</name>
<protein>
    <submittedName>
        <fullName evidence="1 2">Uncharacterized protein</fullName>
    </submittedName>
</protein>
<proteinExistence type="predicted"/>
<dbReference type="Proteomes" id="UP000011087">
    <property type="component" value="Unassembled WGS sequence"/>
</dbReference>
<dbReference type="EMBL" id="JH993169">
    <property type="protein sequence ID" value="EKX32831.1"/>
    <property type="molecule type" value="Genomic_DNA"/>
</dbReference>
<dbReference type="EnsemblProtists" id="EKX32831">
    <property type="protein sequence ID" value="EKX32831"/>
    <property type="gene ID" value="GUITHDRAFT_148348"/>
</dbReference>
<reference evidence="3" key="2">
    <citation type="submission" date="2012-11" db="EMBL/GenBank/DDBJ databases">
        <authorList>
            <person name="Kuo A."/>
            <person name="Curtis B.A."/>
            <person name="Tanifuji G."/>
            <person name="Burki F."/>
            <person name="Gruber A."/>
            <person name="Irimia M."/>
            <person name="Maruyama S."/>
            <person name="Arias M.C."/>
            <person name="Ball S.G."/>
            <person name="Gile G.H."/>
            <person name="Hirakawa Y."/>
            <person name="Hopkins J.F."/>
            <person name="Rensing S.A."/>
            <person name="Schmutz J."/>
            <person name="Symeonidi A."/>
            <person name="Elias M."/>
            <person name="Eveleigh R.J."/>
            <person name="Herman E.K."/>
            <person name="Klute M.J."/>
            <person name="Nakayama T."/>
            <person name="Obornik M."/>
            <person name="Reyes-Prieto A."/>
            <person name="Armbrust E.V."/>
            <person name="Aves S.J."/>
            <person name="Beiko R.G."/>
            <person name="Coutinho P."/>
            <person name="Dacks J.B."/>
            <person name="Durnford D.G."/>
            <person name="Fast N.M."/>
            <person name="Green B.R."/>
            <person name="Grisdale C."/>
            <person name="Hempe F."/>
            <person name="Henrissat B."/>
            <person name="Hoppner M.P."/>
            <person name="Ishida K.-I."/>
            <person name="Kim E."/>
            <person name="Koreny L."/>
            <person name="Kroth P.G."/>
            <person name="Liu Y."/>
            <person name="Malik S.-B."/>
            <person name="Maier U.G."/>
            <person name="McRose D."/>
            <person name="Mock T."/>
            <person name="Neilson J.A."/>
            <person name="Onodera N.T."/>
            <person name="Poole A.M."/>
            <person name="Pritham E.J."/>
            <person name="Richards T.A."/>
            <person name="Rocap G."/>
            <person name="Roy S.W."/>
            <person name="Sarai C."/>
            <person name="Schaack S."/>
            <person name="Shirato S."/>
            <person name="Slamovits C.H."/>
            <person name="Spencer D.F."/>
            <person name="Suzuki S."/>
            <person name="Worden A.Z."/>
            <person name="Zauner S."/>
            <person name="Barry K."/>
            <person name="Bell C."/>
            <person name="Bharti A.K."/>
            <person name="Crow J.A."/>
            <person name="Grimwood J."/>
            <person name="Kramer R."/>
            <person name="Lindquist E."/>
            <person name="Lucas S."/>
            <person name="Salamov A."/>
            <person name="McFadden G.I."/>
            <person name="Lane C.E."/>
            <person name="Keeling P.J."/>
            <person name="Gray M.W."/>
            <person name="Grigoriev I.V."/>
            <person name="Archibald J.M."/>
        </authorList>
    </citation>
    <scope>NUCLEOTIDE SEQUENCE</scope>
    <source>
        <strain evidence="3">CCMP2712</strain>
    </source>
</reference>